<proteinExistence type="inferred from homology"/>
<evidence type="ECO:0000313" key="5">
    <source>
        <dbReference type="Proteomes" id="UP000767854"/>
    </source>
</evidence>
<evidence type="ECO:0000256" key="1">
    <source>
        <dbReference type="ARBA" id="ARBA00005582"/>
    </source>
</evidence>
<accession>A0ABS2MNT1</accession>
<dbReference type="InterPro" id="IPR020084">
    <property type="entry name" value="NUDIX_hydrolase_CS"/>
</dbReference>
<evidence type="ECO:0000259" key="3">
    <source>
        <dbReference type="PROSITE" id="PS51462"/>
    </source>
</evidence>
<name>A0ABS2MNT1_9FIRM</name>
<dbReference type="PROSITE" id="PS51462">
    <property type="entry name" value="NUDIX"/>
    <property type="match status" value="1"/>
</dbReference>
<dbReference type="Proteomes" id="UP000767854">
    <property type="component" value="Unassembled WGS sequence"/>
</dbReference>
<sequence>MKPEFVTALKAYRTYDALEGRFKKTILQLSKIKIPNGHLTGSAWILNPEGTHVLLMHHVKLDKWLQPGGHVESEETPLECALREAKEETGLESIEIASEAIFDVDIHEIPEEVEGRMHFHYDIRYRFTADMDAKLIGNSESDALQWFAIEDIFKTRKEAHIARMIQKTRKMDFSNSKQ</sequence>
<comment type="similarity">
    <text evidence="1">Belongs to the Nudix hydrolase family.</text>
</comment>
<dbReference type="SUPFAM" id="SSF55811">
    <property type="entry name" value="Nudix"/>
    <property type="match status" value="1"/>
</dbReference>
<evidence type="ECO:0000256" key="2">
    <source>
        <dbReference type="ARBA" id="ARBA00022801"/>
    </source>
</evidence>
<reference evidence="4 5" key="1">
    <citation type="submission" date="2021-01" db="EMBL/GenBank/DDBJ databases">
        <title>Genomic Encyclopedia of Type Strains, Phase IV (KMG-IV): sequencing the most valuable type-strain genomes for metagenomic binning, comparative biology and taxonomic classification.</title>
        <authorList>
            <person name="Goeker M."/>
        </authorList>
    </citation>
    <scope>NUCLEOTIDE SEQUENCE [LARGE SCALE GENOMIC DNA]</scope>
    <source>
        <strain evidence="4 5">DSM 24436</strain>
    </source>
</reference>
<dbReference type="Gene3D" id="3.90.79.10">
    <property type="entry name" value="Nucleoside Triphosphate Pyrophosphohydrolase"/>
    <property type="match status" value="1"/>
</dbReference>
<evidence type="ECO:0000313" key="4">
    <source>
        <dbReference type="EMBL" id="MBM7561055.1"/>
    </source>
</evidence>
<protein>
    <submittedName>
        <fullName evidence="4">8-oxo-dGTP pyrophosphatase MutT (NUDIX family)</fullName>
    </submittedName>
</protein>
<dbReference type="InterPro" id="IPR015797">
    <property type="entry name" value="NUDIX_hydrolase-like_dom_sf"/>
</dbReference>
<gene>
    <name evidence="4" type="ORF">JOC49_000572</name>
</gene>
<keyword evidence="2" id="KW-0378">Hydrolase</keyword>
<dbReference type="PANTHER" id="PTHR43736">
    <property type="entry name" value="ADP-RIBOSE PYROPHOSPHATASE"/>
    <property type="match status" value="1"/>
</dbReference>
<dbReference type="PROSITE" id="PS00893">
    <property type="entry name" value="NUDIX_BOX"/>
    <property type="match status" value="1"/>
</dbReference>
<dbReference type="RefSeq" id="WP_204662041.1">
    <property type="nucleotide sequence ID" value="NZ_JAFBDT010000003.1"/>
</dbReference>
<dbReference type="InterPro" id="IPR000086">
    <property type="entry name" value="NUDIX_hydrolase_dom"/>
</dbReference>
<dbReference type="Pfam" id="PF00293">
    <property type="entry name" value="NUDIX"/>
    <property type="match status" value="1"/>
</dbReference>
<organism evidence="4 5">
    <name type="scientific">Fusibacter tunisiensis</name>
    <dbReference type="NCBI Taxonomy" id="1008308"/>
    <lineage>
        <taxon>Bacteria</taxon>
        <taxon>Bacillati</taxon>
        <taxon>Bacillota</taxon>
        <taxon>Clostridia</taxon>
        <taxon>Eubacteriales</taxon>
        <taxon>Eubacteriales Family XII. Incertae Sedis</taxon>
        <taxon>Fusibacter</taxon>
    </lineage>
</organism>
<dbReference type="EMBL" id="JAFBDT010000003">
    <property type="protein sequence ID" value="MBM7561055.1"/>
    <property type="molecule type" value="Genomic_DNA"/>
</dbReference>
<dbReference type="PANTHER" id="PTHR43736:SF1">
    <property type="entry name" value="DIHYDRONEOPTERIN TRIPHOSPHATE DIPHOSPHATASE"/>
    <property type="match status" value="1"/>
</dbReference>
<keyword evidence="5" id="KW-1185">Reference proteome</keyword>
<dbReference type="CDD" id="cd03674">
    <property type="entry name" value="NUDIX_Hydrolase"/>
    <property type="match status" value="1"/>
</dbReference>
<feature type="domain" description="Nudix hydrolase" evidence="3">
    <location>
        <begin position="36"/>
        <end position="170"/>
    </location>
</feature>
<comment type="caution">
    <text evidence="4">The sequence shown here is derived from an EMBL/GenBank/DDBJ whole genome shotgun (WGS) entry which is preliminary data.</text>
</comment>